<comment type="caution">
    <text evidence="7">The sequence shown here is derived from an EMBL/GenBank/DDBJ whole genome shotgun (WGS) entry which is preliminary data.</text>
</comment>
<keyword evidence="3" id="KW-0378">Hydrolase</keyword>
<organism evidence="7 8">
    <name type="scientific">Aerococcus kribbianus</name>
    <dbReference type="NCBI Taxonomy" id="2999064"/>
    <lineage>
        <taxon>Bacteria</taxon>
        <taxon>Bacillati</taxon>
        <taxon>Bacillota</taxon>
        <taxon>Bacilli</taxon>
        <taxon>Lactobacillales</taxon>
        <taxon>Aerococcaceae</taxon>
        <taxon>Aerococcus</taxon>
    </lineage>
</organism>
<accession>A0A9X3FS00</accession>
<feature type="chain" id="PRO_5040757030" evidence="5">
    <location>
        <begin position="26"/>
        <end position="179"/>
    </location>
</feature>
<evidence type="ECO:0000259" key="6">
    <source>
        <dbReference type="PROSITE" id="PS51935"/>
    </source>
</evidence>
<dbReference type="RefSeq" id="WP_268751920.1">
    <property type="nucleotide sequence ID" value="NZ_JAPRFQ010000001.1"/>
</dbReference>
<gene>
    <name evidence="7" type="ORF">OW157_03355</name>
</gene>
<dbReference type="Proteomes" id="UP001146670">
    <property type="component" value="Unassembled WGS sequence"/>
</dbReference>
<dbReference type="GO" id="GO:0006508">
    <property type="term" value="P:proteolysis"/>
    <property type="evidence" value="ECO:0007669"/>
    <property type="project" value="UniProtKB-KW"/>
</dbReference>
<sequence>MKKCVWRIPLYLTLALMAYTAPSQAMVRETDLTSSETCLTSETKPVLGDCCYLEACPQCVLCRGDLLKQAQAYLGTPYLWGGTSPAGFDCSGYVQYVYGQMGIQLPRVTRDQWKAGRKLSVAEAKVGDLYFWQDANGEVYHVAIASGPGEFIHAPQPGQVIQYGQVDYFQPSFAVDVIS</sequence>
<keyword evidence="4" id="KW-0788">Thiol protease</keyword>
<dbReference type="AlphaFoldDB" id="A0A9X3FS00"/>
<dbReference type="InterPro" id="IPR038765">
    <property type="entry name" value="Papain-like_cys_pep_sf"/>
</dbReference>
<protein>
    <submittedName>
        <fullName evidence="7">C40 family peptidase</fullName>
    </submittedName>
</protein>
<feature type="signal peptide" evidence="5">
    <location>
        <begin position="1"/>
        <end position="25"/>
    </location>
</feature>
<dbReference type="GO" id="GO:0008234">
    <property type="term" value="F:cysteine-type peptidase activity"/>
    <property type="evidence" value="ECO:0007669"/>
    <property type="project" value="UniProtKB-KW"/>
</dbReference>
<evidence type="ECO:0000313" key="7">
    <source>
        <dbReference type="EMBL" id="MCZ0725605.1"/>
    </source>
</evidence>
<evidence type="ECO:0000256" key="3">
    <source>
        <dbReference type="ARBA" id="ARBA00022801"/>
    </source>
</evidence>
<evidence type="ECO:0000256" key="2">
    <source>
        <dbReference type="ARBA" id="ARBA00022670"/>
    </source>
</evidence>
<dbReference type="EMBL" id="JAPRFR010000001">
    <property type="protein sequence ID" value="MCZ0725605.1"/>
    <property type="molecule type" value="Genomic_DNA"/>
</dbReference>
<keyword evidence="8" id="KW-1185">Reference proteome</keyword>
<dbReference type="InterPro" id="IPR051202">
    <property type="entry name" value="Peptidase_C40"/>
</dbReference>
<keyword evidence="5" id="KW-0732">Signal</keyword>
<name>A0A9X3FS00_9LACT</name>
<dbReference type="PROSITE" id="PS51935">
    <property type="entry name" value="NLPC_P60"/>
    <property type="match status" value="1"/>
</dbReference>
<dbReference type="Pfam" id="PF00877">
    <property type="entry name" value="NLPC_P60"/>
    <property type="match status" value="1"/>
</dbReference>
<dbReference type="Gene3D" id="3.90.1720.10">
    <property type="entry name" value="endopeptidase domain like (from Nostoc punctiforme)"/>
    <property type="match status" value="1"/>
</dbReference>
<proteinExistence type="inferred from homology"/>
<evidence type="ECO:0000313" key="8">
    <source>
        <dbReference type="Proteomes" id="UP001146670"/>
    </source>
</evidence>
<dbReference type="InterPro" id="IPR000064">
    <property type="entry name" value="NLP_P60_dom"/>
</dbReference>
<comment type="similarity">
    <text evidence="1">Belongs to the peptidase C40 family.</text>
</comment>
<keyword evidence="2" id="KW-0645">Protease</keyword>
<dbReference type="SUPFAM" id="SSF54001">
    <property type="entry name" value="Cysteine proteinases"/>
    <property type="match status" value="1"/>
</dbReference>
<dbReference type="PANTHER" id="PTHR47053">
    <property type="entry name" value="MUREIN DD-ENDOPEPTIDASE MEPH-RELATED"/>
    <property type="match status" value="1"/>
</dbReference>
<evidence type="ECO:0000256" key="4">
    <source>
        <dbReference type="ARBA" id="ARBA00022807"/>
    </source>
</evidence>
<reference evidence="7" key="1">
    <citation type="submission" date="2022-12" db="EMBL/GenBank/DDBJ databases">
        <title>Description and comparative metabolic analysis of Aerococcus sp. nov., isolated from the feces of a pig.</title>
        <authorList>
            <person name="Chang Y.-H."/>
        </authorList>
    </citation>
    <scope>NUCLEOTIDE SEQUENCE</scope>
    <source>
        <strain evidence="7">YH-aer222</strain>
    </source>
</reference>
<feature type="domain" description="NlpC/P60" evidence="6">
    <location>
        <begin position="60"/>
        <end position="179"/>
    </location>
</feature>
<evidence type="ECO:0000256" key="5">
    <source>
        <dbReference type="SAM" id="SignalP"/>
    </source>
</evidence>
<dbReference type="PANTHER" id="PTHR47053:SF1">
    <property type="entry name" value="MUREIN DD-ENDOPEPTIDASE MEPH-RELATED"/>
    <property type="match status" value="1"/>
</dbReference>
<evidence type="ECO:0000256" key="1">
    <source>
        <dbReference type="ARBA" id="ARBA00007074"/>
    </source>
</evidence>